<keyword evidence="10" id="KW-0393">Immunoglobulin domain</keyword>
<proteinExistence type="predicted"/>
<dbReference type="InterPro" id="IPR013106">
    <property type="entry name" value="Ig_V-set"/>
</dbReference>
<evidence type="ECO:0000313" key="12">
    <source>
        <dbReference type="EMBL" id="KAJ1215369.1"/>
    </source>
</evidence>
<evidence type="ECO:0000256" key="5">
    <source>
        <dbReference type="ARBA" id="ARBA00022989"/>
    </source>
</evidence>
<keyword evidence="4" id="KW-0732">Signal</keyword>
<dbReference type="AlphaFoldDB" id="A0AAV7WQ62"/>
<organism evidence="12 13">
    <name type="scientific">Pleurodeles waltl</name>
    <name type="common">Iberian ribbed newt</name>
    <dbReference type="NCBI Taxonomy" id="8319"/>
    <lineage>
        <taxon>Eukaryota</taxon>
        <taxon>Metazoa</taxon>
        <taxon>Chordata</taxon>
        <taxon>Craniata</taxon>
        <taxon>Vertebrata</taxon>
        <taxon>Euteleostomi</taxon>
        <taxon>Amphibia</taxon>
        <taxon>Batrachia</taxon>
        <taxon>Caudata</taxon>
        <taxon>Salamandroidea</taxon>
        <taxon>Salamandridae</taxon>
        <taxon>Pleurodelinae</taxon>
        <taxon>Pleurodeles</taxon>
    </lineage>
</organism>
<dbReference type="SUPFAM" id="SSF48726">
    <property type="entry name" value="Immunoglobulin"/>
    <property type="match status" value="1"/>
</dbReference>
<comment type="subcellular location">
    <subcellularLocation>
        <location evidence="1">Cell membrane</location>
        <topology evidence="1">Single-pass type I membrane protein</topology>
    </subcellularLocation>
</comment>
<dbReference type="GO" id="GO:0031295">
    <property type="term" value="P:T cell costimulation"/>
    <property type="evidence" value="ECO:0007669"/>
    <property type="project" value="TreeGrafter"/>
</dbReference>
<dbReference type="InterPro" id="IPR051713">
    <property type="entry name" value="T-cell_Activation_Regulation"/>
</dbReference>
<feature type="non-terminal residue" evidence="12">
    <location>
        <position position="1"/>
    </location>
</feature>
<keyword evidence="7" id="KW-1015">Disulfide bond</keyword>
<dbReference type="PANTHER" id="PTHR25466">
    <property type="entry name" value="T-LYMPHOCYTE ACTIVATION ANTIGEN"/>
    <property type="match status" value="1"/>
</dbReference>
<dbReference type="InterPro" id="IPR036179">
    <property type="entry name" value="Ig-like_dom_sf"/>
</dbReference>
<comment type="caution">
    <text evidence="12">The sequence shown here is derived from an EMBL/GenBank/DDBJ whole genome shotgun (WGS) entry which is preliminary data.</text>
</comment>
<keyword evidence="9" id="KW-0325">Glycoprotein</keyword>
<keyword evidence="5" id="KW-1133">Transmembrane helix</keyword>
<dbReference type="GO" id="GO:0071222">
    <property type="term" value="P:cellular response to lipopolysaccharide"/>
    <property type="evidence" value="ECO:0007669"/>
    <property type="project" value="TreeGrafter"/>
</dbReference>
<dbReference type="EMBL" id="JANPWB010000001">
    <property type="protein sequence ID" value="KAJ1215369.1"/>
    <property type="molecule type" value="Genomic_DNA"/>
</dbReference>
<dbReference type="GO" id="GO:0009897">
    <property type="term" value="C:external side of plasma membrane"/>
    <property type="evidence" value="ECO:0007669"/>
    <property type="project" value="TreeGrafter"/>
</dbReference>
<reference evidence="12" key="1">
    <citation type="journal article" date="2022" name="bioRxiv">
        <title>Sequencing and chromosome-scale assembly of the giantPleurodeles waltlgenome.</title>
        <authorList>
            <person name="Brown T."/>
            <person name="Elewa A."/>
            <person name="Iarovenko S."/>
            <person name="Subramanian E."/>
            <person name="Araus A.J."/>
            <person name="Petzold A."/>
            <person name="Susuki M."/>
            <person name="Suzuki K.-i.T."/>
            <person name="Hayashi T."/>
            <person name="Toyoda A."/>
            <person name="Oliveira C."/>
            <person name="Osipova E."/>
            <person name="Leigh N.D."/>
            <person name="Simon A."/>
            <person name="Yun M.H."/>
        </authorList>
    </citation>
    <scope>NUCLEOTIDE SEQUENCE</scope>
    <source>
        <strain evidence="12">20211129_DDA</strain>
        <tissue evidence="12">Liver</tissue>
    </source>
</reference>
<feature type="non-terminal residue" evidence="12">
    <location>
        <position position="243"/>
    </location>
</feature>
<gene>
    <name evidence="12" type="ORF">NDU88_002978</name>
</gene>
<protein>
    <recommendedName>
        <fullName evidence="11">Ig-like domain-containing protein</fullName>
    </recommendedName>
</protein>
<name>A0AAV7WQ62_PLEWA</name>
<dbReference type="GO" id="GO:0042102">
    <property type="term" value="P:positive regulation of T cell proliferation"/>
    <property type="evidence" value="ECO:0007669"/>
    <property type="project" value="TreeGrafter"/>
</dbReference>
<dbReference type="GO" id="GO:0007166">
    <property type="term" value="P:cell surface receptor signaling pathway"/>
    <property type="evidence" value="ECO:0007669"/>
    <property type="project" value="TreeGrafter"/>
</dbReference>
<evidence type="ECO:0000313" key="13">
    <source>
        <dbReference type="Proteomes" id="UP001066276"/>
    </source>
</evidence>
<dbReference type="GO" id="GO:0006955">
    <property type="term" value="P:immune response"/>
    <property type="evidence" value="ECO:0007669"/>
    <property type="project" value="TreeGrafter"/>
</dbReference>
<sequence length="243" mass="27129">KPTTRVIQLDAIPARVGASVTIPCGFTYSGEVDSLNDVKVYWKAGNGSLCLEFKYIYNLTGNFEHEDYKHRVTLVTDPRGNGTSSLHITDLREADSKRYCCILRVKGKWMSSSHGTELIVGDLKPITGYDVTQSEVIEAQNDSVAVDCKFTYPQDRDPLWIGVFWVVGVKWDEIIHYPSQESINLGYERKSPELSSTLSLPANSVTDISNKLIYCLVVFRFCSGNNGFTSVIQQGAGTRLEKK</sequence>
<keyword evidence="3" id="KW-0812">Transmembrane</keyword>
<dbReference type="PROSITE" id="PS50835">
    <property type="entry name" value="IG_LIKE"/>
    <property type="match status" value="1"/>
</dbReference>
<evidence type="ECO:0000256" key="2">
    <source>
        <dbReference type="ARBA" id="ARBA00022475"/>
    </source>
</evidence>
<feature type="domain" description="Ig-like" evidence="11">
    <location>
        <begin position="2"/>
        <end position="101"/>
    </location>
</feature>
<keyword evidence="2" id="KW-1003">Cell membrane</keyword>
<accession>A0AAV7WQ62</accession>
<keyword evidence="6" id="KW-0472">Membrane</keyword>
<dbReference type="InterPro" id="IPR013783">
    <property type="entry name" value="Ig-like_fold"/>
</dbReference>
<evidence type="ECO:0000256" key="9">
    <source>
        <dbReference type="ARBA" id="ARBA00023180"/>
    </source>
</evidence>
<keyword evidence="8" id="KW-0675">Receptor</keyword>
<dbReference type="Proteomes" id="UP001066276">
    <property type="component" value="Chromosome 1_1"/>
</dbReference>
<evidence type="ECO:0000256" key="6">
    <source>
        <dbReference type="ARBA" id="ARBA00023136"/>
    </source>
</evidence>
<dbReference type="InterPro" id="IPR007110">
    <property type="entry name" value="Ig-like_dom"/>
</dbReference>
<evidence type="ECO:0000259" key="11">
    <source>
        <dbReference type="PROSITE" id="PS50835"/>
    </source>
</evidence>
<dbReference type="GO" id="GO:0042130">
    <property type="term" value="P:negative regulation of T cell proliferation"/>
    <property type="evidence" value="ECO:0007669"/>
    <property type="project" value="TreeGrafter"/>
</dbReference>
<evidence type="ECO:0000256" key="7">
    <source>
        <dbReference type="ARBA" id="ARBA00023157"/>
    </source>
</evidence>
<dbReference type="SMART" id="SM00409">
    <property type="entry name" value="IG"/>
    <property type="match status" value="1"/>
</dbReference>
<dbReference type="InterPro" id="IPR003599">
    <property type="entry name" value="Ig_sub"/>
</dbReference>
<evidence type="ECO:0000256" key="10">
    <source>
        <dbReference type="ARBA" id="ARBA00023319"/>
    </source>
</evidence>
<dbReference type="PANTHER" id="PTHR25466:SF9">
    <property type="entry name" value="FIBRONECTIN TYPE-III DOMAIN-CONTAINING PROTEIN"/>
    <property type="match status" value="1"/>
</dbReference>
<evidence type="ECO:0000256" key="3">
    <source>
        <dbReference type="ARBA" id="ARBA00022692"/>
    </source>
</evidence>
<dbReference type="Pfam" id="PF07686">
    <property type="entry name" value="V-set"/>
    <property type="match status" value="1"/>
</dbReference>
<dbReference type="Gene3D" id="2.60.40.10">
    <property type="entry name" value="Immunoglobulins"/>
    <property type="match status" value="1"/>
</dbReference>
<evidence type="ECO:0000256" key="8">
    <source>
        <dbReference type="ARBA" id="ARBA00023170"/>
    </source>
</evidence>
<evidence type="ECO:0000256" key="4">
    <source>
        <dbReference type="ARBA" id="ARBA00022729"/>
    </source>
</evidence>
<evidence type="ECO:0000256" key="1">
    <source>
        <dbReference type="ARBA" id="ARBA00004251"/>
    </source>
</evidence>
<keyword evidence="13" id="KW-1185">Reference proteome</keyword>